<evidence type="ECO:0000256" key="5">
    <source>
        <dbReference type="ARBA" id="ARBA00023136"/>
    </source>
</evidence>
<keyword evidence="4" id="KW-1133">Transmembrane helix</keyword>
<dbReference type="Pfam" id="PF04117">
    <property type="entry name" value="Mpv17_PMP22"/>
    <property type="match status" value="1"/>
</dbReference>
<comment type="similarity">
    <text evidence="2">Belongs to the peroxisomal membrane protein PXMP2/4 family.</text>
</comment>
<dbReference type="AlphaFoldDB" id="A0A0G4GFD9"/>
<protein>
    <submittedName>
        <fullName evidence="6">Uncharacterized protein</fullName>
    </submittedName>
</protein>
<dbReference type="EMBL" id="CDMZ01001155">
    <property type="protein sequence ID" value="CEM28214.1"/>
    <property type="molecule type" value="Genomic_DNA"/>
</dbReference>
<evidence type="ECO:0000313" key="6">
    <source>
        <dbReference type="EMBL" id="CEM28214.1"/>
    </source>
</evidence>
<name>A0A0G4GFD9_9ALVE</name>
<evidence type="ECO:0000256" key="3">
    <source>
        <dbReference type="ARBA" id="ARBA00022692"/>
    </source>
</evidence>
<proteinExistence type="inferred from homology"/>
<evidence type="ECO:0000256" key="4">
    <source>
        <dbReference type="ARBA" id="ARBA00022989"/>
    </source>
</evidence>
<accession>A0A0G4GFD9</accession>
<gene>
    <name evidence="6" type="ORF">Cvel_21638</name>
</gene>
<reference evidence="6" key="1">
    <citation type="submission" date="2014-11" db="EMBL/GenBank/DDBJ databases">
        <authorList>
            <person name="Otto D Thomas"/>
            <person name="Naeem Raeece"/>
        </authorList>
    </citation>
    <scope>NUCLEOTIDE SEQUENCE</scope>
</reference>
<evidence type="ECO:0000256" key="2">
    <source>
        <dbReference type="ARBA" id="ARBA00006824"/>
    </source>
</evidence>
<comment type="subcellular location">
    <subcellularLocation>
        <location evidence="1">Membrane</location>
        <topology evidence="1">Multi-pass membrane protein</topology>
    </subcellularLocation>
</comment>
<organism evidence="6">
    <name type="scientific">Chromera velia CCMP2878</name>
    <dbReference type="NCBI Taxonomy" id="1169474"/>
    <lineage>
        <taxon>Eukaryota</taxon>
        <taxon>Sar</taxon>
        <taxon>Alveolata</taxon>
        <taxon>Colpodellida</taxon>
        <taxon>Chromeraceae</taxon>
        <taxon>Chromera</taxon>
    </lineage>
</organism>
<dbReference type="GO" id="GO:0016020">
    <property type="term" value="C:membrane"/>
    <property type="evidence" value="ECO:0007669"/>
    <property type="project" value="UniProtKB-SubCell"/>
</dbReference>
<keyword evidence="5" id="KW-0472">Membrane</keyword>
<feature type="non-terminal residue" evidence="6">
    <location>
        <position position="1"/>
    </location>
</feature>
<sequence length="65" mass="7191">VSSTSVPALQSSWRFWPLVHCVSFNDAMPKNFKLLFIDLAEVVWVCVLSRVANKDGETQGQGGSH</sequence>
<evidence type="ECO:0000256" key="1">
    <source>
        <dbReference type="ARBA" id="ARBA00004141"/>
    </source>
</evidence>
<dbReference type="InterPro" id="IPR007248">
    <property type="entry name" value="Mpv17_PMP22"/>
</dbReference>
<keyword evidence="3" id="KW-0812">Transmembrane</keyword>
<dbReference type="VEuPathDB" id="CryptoDB:Cvel_21638"/>